<dbReference type="OrthoDB" id="9798046at2"/>
<dbReference type="EMBL" id="SNZB01000001">
    <property type="protein sequence ID" value="TDR23513.1"/>
    <property type="molecule type" value="Genomic_DNA"/>
</dbReference>
<name>A0A4R6Y085_9GAMM</name>
<reference evidence="3 4" key="1">
    <citation type="submission" date="2019-03" db="EMBL/GenBank/DDBJ databases">
        <title>Genomic Encyclopedia of Type Strains, Phase IV (KMG-IV): sequencing the most valuable type-strain genomes for metagenomic binning, comparative biology and taxonomic classification.</title>
        <authorList>
            <person name="Goeker M."/>
        </authorList>
    </citation>
    <scope>NUCLEOTIDE SEQUENCE [LARGE SCALE GENOMIC DNA]</scope>
    <source>
        <strain evidence="3 4">DSM 25488</strain>
    </source>
</reference>
<protein>
    <submittedName>
        <fullName evidence="3">Plasmid stabilization system protein ParE</fullName>
    </submittedName>
</protein>
<dbReference type="Proteomes" id="UP000295724">
    <property type="component" value="Unassembled WGS sequence"/>
</dbReference>
<evidence type="ECO:0000256" key="2">
    <source>
        <dbReference type="ARBA" id="ARBA00022649"/>
    </source>
</evidence>
<evidence type="ECO:0000313" key="4">
    <source>
        <dbReference type="Proteomes" id="UP000295724"/>
    </source>
</evidence>
<evidence type="ECO:0000313" key="3">
    <source>
        <dbReference type="EMBL" id="TDR23513.1"/>
    </source>
</evidence>
<organism evidence="3 4">
    <name type="scientific">Marinicella litoralis</name>
    <dbReference type="NCBI Taxonomy" id="644220"/>
    <lineage>
        <taxon>Bacteria</taxon>
        <taxon>Pseudomonadati</taxon>
        <taxon>Pseudomonadota</taxon>
        <taxon>Gammaproteobacteria</taxon>
        <taxon>Lysobacterales</taxon>
        <taxon>Marinicellaceae</taxon>
        <taxon>Marinicella</taxon>
    </lineage>
</organism>
<dbReference type="AlphaFoldDB" id="A0A4R6Y085"/>
<dbReference type="InterPro" id="IPR035093">
    <property type="entry name" value="RelE/ParE_toxin_dom_sf"/>
</dbReference>
<dbReference type="InterPro" id="IPR007712">
    <property type="entry name" value="RelE/ParE_toxin"/>
</dbReference>
<dbReference type="PANTHER" id="PTHR33755">
    <property type="entry name" value="TOXIN PARE1-RELATED"/>
    <property type="match status" value="1"/>
</dbReference>
<keyword evidence="2" id="KW-1277">Toxin-antitoxin system</keyword>
<gene>
    <name evidence="3" type="ORF">C8D91_0375</name>
</gene>
<comment type="similarity">
    <text evidence="1">Belongs to the RelE toxin family.</text>
</comment>
<evidence type="ECO:0000256" key="1">
    <source>
        <dbReference type="ARBA" id="ARBA00006226"/>
    </source>
</evidence>
<dbReference type="Gene3D" id="3.30.2310.20">
    <property type="entry name" value="RelE-like"/>
    <property type="match status" value="1"/>
</dbReference>
<keyword evidence="4" id="KW-1185">Reference proteome</keyword>
<dbReference type="InterPro" id="IPR051803">
    <property type="entry name" value="TA_system_RelE-like_toxin"/>
</dbReference>
<dbReference type="Pfam" id="PF05016">
    <property type="entry name" value="ParE_toxin"/>
    <property type="match status" value="1"/>
</dbReference>
<comment type="caution">
    <text evidence="3">The sequence shown here is derived from an EMBL/GenBank/DDBJ whole genome shotgun (WGS) entry which is preliminary data.</text>
</comment>
<dbReference type="PANTHER" id="PTHR33755:SF5">
    <property type="entry name" value="TYPE II TOXIN-ANTITOXIN SYSTEM RELE_PARE FAMILY TOXIN"/>
    <property type="match status" value="1"/>
</dbReference>
<proteinExistence type="inferred from homology"/>
<sequence>MKILFSDSAVADLESIKAYYIEQMVAVIGEKFVAAIIEKIETLNDHPDMGRIVPEFDESHIRELIHPPFRVVYLRGKASIQIVRVWRSERLLNLDEG</sequence>
<accession>A0A4R6Y085</accession>
<dbReference type="RefSeq" id="WP_099017852.1">
    <property type="nucleotide sequence ID" value="NZ_NIHB01000001.1"/>
</dbReference>